<feature type="coiled-coil region" evidence="1">
    <location>
        <begin position="28"/>
        <end position="55"/>
    </location>
</feature>
<sequence length="164" mass="18664">MSQPYWSWGSDVLECDAPSVDPRVYKDLDELNNIVQQLRNDVAVLHREKGELKKRVLCLEKFINIADAFLKKIGDAEEETHKTKDSGVAEKREESIQNKKGRLQYTPLNLKWDDLAVMRVTLVKFLTNPPQKMDMPIAEGDGGDDVIVRVQQKRGQEKSATLGL</sequence>
<evidence type="ECO:0000313" key="2">
    <source>
        <dbReference type="EMBL" id="KAI5316488.1"/>
    </source>
</evidence>
<evidence type="ECO:0000313" key="3">
    <source>
        <dbReference type="Proteomes" id="UP001054821"/>
    </source>
</evidence>
<comment type="caution">
    <text evidence="2">The sequence shown here is derived from an EMBL/GenBank/DDBJ whole genome shotgun (WGS) entry which is preliminary data.</text>
</comment>
<reference evidence="2 3" key="1">
    <citation type="journal article" date="2022" name="G3 (Bethesda)">
        <title>Whole-genome sequence and methylome profiling of the almond [Prunus dulcis (Mill.) D.A. Webb] cultivar 'Nonpareil'.</title>
        <authorList>
            <person name="D'Amico-Willman K.M."/>
            <person name="Ouma W.Z."/>
            <person name="Meulia T."/>
            <person name="Sideli G.M."/>
            <person name="Gradziel T.M."/>
            <person name="Fresnedo-Ramirez J."/>
        </authorList>
    </citation>
    <scope>NUCLEOTIDE SEQUENCE [LARGE SCALE GENOMIC DNA]</scope>
    <source>
        <strain evidence="2">Clone GOH B32 T37-40</strain>
    </source>
</reference>
<dbReference type="EMBL" id="JAJFAZ020000007">
    <property type="protein sequence ID" value="KAI5316488.1"/>
    <property type="molecule type" value="Genomic_DNA"/>
</dbReference>
<gene>
    <name evidence="2" type="ORF">L3X38_036195</name>
</gene>
<keyword evidence="3" id="KW-1185">Reference proteome</keyword>
<protein>
    <submittedName>
        <fullName evidence="2">Uncharacterized protein</fullName>
    </submittedName>
</protein>
<name>A0AAD4V196_PRUDU</name>
<keyword evidence="1" id="KW-0175">Coiled coil</keyword>
<accession>A0AAD4V196</accession>
<proteinExistence type="predicted"/>
<dbReference type="Proteomes" id="UP001054821">
    <property type="component" value="Chromosome 7"/>
</dbReference>
<dbReference type="AlphaFoldDB" id="A0AAD4V196"/>
<organism evidence="2 3">
    <name type="scientific">Prunus dulcis</name>
    <name type="common">Almond</name>
    <name type="synonym">Amygdalus dulcis</name>
    <dbReference type="NCBI Taxonomy" id="3755"/>
    <lineage>
        <taxon>Eukaryota</taxon>
        <taxon>Viridiplantae</taxon>
        <taxon>Streptophyta</taxon>
        <taxon>Embryophyta</taxon>
        <taxon>Tracheophyta</taxon>
        <taxon>Spermatophyta</taxon>
        <taxon>Magnoliopsida</taxon>
        <taxon>eudicotyledons</taxon>
        <taxon>Gunneridae</taxon>
        <taxon>Pentapetalae</taxon>
        <taxon>rosids</taxon>
        <taxon>fabids</taxon>
        <taxon>Rosales</taxon>
        <taxon>Rosaceae</taxon>
        <taxon>Amygdaloideae</taxon>
        <taxon>Amygdaleae</taxon>
        <taxon>Prunus</taxon>
    </lineage>
</organism>
<evidence type="ECO:0000256" key="1">
    <source>
        <dbReference type="SAM" id="Coils"/>
    </source>
</evidence>